<evidence type="ECO:0000256" key="1">
    <source>
        <dbReference type="SAM" id="MobiDB-lite"/>
    </source>
</evidence>
<dbReference type="OrthoDB" id="4155352at2759"/>
<dbReference type="InterPro" id="IPR038883">
    <property type="entry name" value="AN11006-like"/>
</dbReference>
<dbReference type="PANTHER" id="PTHR42085:SF1">
    <property type="entry name" value="F-BOX DOMAIN-CONTAINING PROTEIN"/>
    <property type="match status" value="1"/>
</dbReference>
<dbReference type="PANTHER" id="PTHR42085">
    <property type="entry name" value="F-BOX DOMAIN-CONTAINING PROTEIN"/>
    <property type="match status" value="1"/>
</dbReference>
<gene>
    <name evidence="2" type="ORF">A1O3_00862</name>
</gene>
<evidence type="ECO:0000313" key="2">
    <source>
        <dbReference type="EMBL" id="EXJ92312.1"/>
    </source>
</evidence>
<accession>W9YHD9</accession>
<feature type="compositionally biased region" description="Low complexity" evidence="1">
    <location>
        <begin position="35"/>
        <end position="44"/>
    </location>
</feature>
<feature type="region of interest" description="Disordered" evidence="1">
    <location>
        <begin position="360"/>
        <end position="400"/>
    </location>
</feature>
<dbReference type="RefSeq" id="XP_007729202.1">
    <property type="nucleotide sequence ID" value="XM_007731012.1"/>
</dbReference>
<dbReference type="HOGENOM" id="CLU_688869_0_0_1"/>
<comment type="caution">
    <text evidence="2">The sequence shown here is derived from an EMBL/GenBank/DDBJ whole genome shotgun (WGS) entry which is preliminary data.</text>
</comment>
<feature type="region of interest" description="Disordered" evidence="1">
    <location>
        <begin position="18"/>
        <end position="86"/>
    </location>
</feature>
<feature type="compositionally biased region" description="Pro residues" evidence="1">
    <location>
        <begin position="69"/>
        <end position="80"/>
    </location>
</feature>
<name>W9YHD9_9EURO</name>
<feature type="compositionally biased region" description="Basic and acidic residues" evidence="1">
    <location>
        <begin position="369"/>
        <end position="390"/>
    </location>
</feature>
<dbReference type="EMBL" id="AMGY01000001">
    <property type="protein sequence ID" value="EXJ92312.1"/>
    <property type="molecule type" value="Genomic_DNA"/>
</dbReference>
<reference evidence="2 3" key="1">
    <citation type="submission" date="2013-03" db="EMBL/GenBank/DDBJ databases">
        <title>The Genome Sequence of Capronia epimyces CBS 606.96.</title>
        <authorList>
            <consortium name="The Broad Institute Genomics Platform"/>
            <person name="Cuomo C."/>
            <person name="de Hoog S."/>
            <person name="Gorbushina A."/>
            <person name="Walker B."/>
            <person name="Young S.K."/>
            <person name="Zeng Q."/>
            <person name="Gargeya S."/>
            <person name="Fitzgerald M."/>
            <person name="Haas B."/>
            <person name="Abouelleil A."/>
            <person name="Allen A.W."/>
            <person name="Alvarado L."/>
            <person name="Arachchi H.M."/>
            <person name="Berlin A.M."/>
            <person name="Chapman S.B."/>
            <person name="Gainer-Dewar J."/>
            <person name="Goldberg J."/>
            <person name="Griggs A."/>
            <person name="Gujja S."/>
            <person name="Hansen M."/>
            <person name="Howarth C."/>
            <person name="Imamovic A."/>
            <person name="Ireland A."/>
            <person name="Larimer J."/>
            <person name="McCowan C."/>
            <person name="Murphy C."/>
            <person name="Pearson M."/>
            <person name="Poon T.W."/>
            <person name="Priest M."/>
            <person name="Roberts A."/>
            <person name="Saif S."/>
            <person name="Shea T."/>
            <person name="Sisk P."/>
            <person name="Sykes S."/>
            <person name="Wortman J."/>
            <person name="Nusbaum C."/>
            <person name="Birren B."/>
        </authorList>
    </citation>
    <scope>NUCLEOTIDE SEQUENCE [LARGE SCALE GENOMIC DNA]</scope>
    <source>
        <strain evidence="2 3">CBS 606.96</strain>
    </source>
</reference>
<dbReference type="GeneID" id="19165002"/>
<dbReference type="AlphaFoldDB" id="W9YHD9"/>
<evidence type="ECO:0000313" key="3">
    <source>
        <dbReference type="Proteomes" id="UP000019478"/>
    </source>
</evidence>
<dbReference type="Proteomes" id="UP000019478">
    <property type="component" value="Unassembled WGS sequence"/>
</dbReference>
<proteinExistence type="predicted"/>
<sequence>MASNSAFTSRIKAMAVTSISAPATNPPSLPSALETTSPSLLPQPTNSPLPPQPEYHRDRPASTTTSLVPPQPNSLLPPQPKFHRDPPTLLNLPAEIRTQIFSHVFQDVKVCRTQDWQWDSTECTAHPFGLLRACRQTYHEAKDFASAATITLISERGPHEYWDNGVSPPWEKIPPRVRQQIDAVEFLTHDPDVVTPLKRYRPDLYPNLRTIWLVKLYEDLLYEDLICSYVYAGQEDEFQVGLKEEYLYELLEEEVTETDYDDSLHHKFNNISMGGMVEPLLQDTDITVRLWCGLQARSFYDTGERLRSSQCEWADGSCLVIWNKHGMKITNLRKVTAVYIEAEEEFEPEQEIEETVEQTWEGWEEEKEEETRGEFAPEIRGEKEPEKDVITGEVLDPSAW</sequence>
<keyword evidence="3" id="KW-1185">Reference proteome</keyword>
<organism evidence="2 3">
    <name type="scientific">Capronia epimyces CBS 606.96</name>
    <dbReference type="NCBI Taxonomy" id="1182542"/>
    <lineage>
        <taxon>Eukaryota</taxon>
        <taxon>Fungi</taxon>
        <taxon>Dikarya</taxon>
        <taxon>Ascomycota</taxon>
        <taxon>Pezizomycotina</taxon>
        <taxon>Eurotiomycetes</taxon>
        <taxon>Chaetothyriomycetidae</taxon>
        <taxon>Chaetothyriales</taxon>
        <taxon>Herpotrichiellaceae</taxon>
        <taxon>Capronia</taxon>
    </lineage>
</organism>
<protein>
    <submittedName>
        <fullName evidence="2">Uncharacterized protein</fullName>
    </submittedName>
</protein>